<evidence type="ECO:0000256" key="2">
    <source>
        <dbReference type="ARBA" id="ARBA00007886"/>
    </source>
</evidence>
<keyword evidence="6" id="KW-0564">Palmitate</keyword>
<name>A0A1M6CKZ8_9CLOT</name>
<dbReference type="Pfam" id="PF25198">
    <property type="entry name" value="Spore_GerAC_N"/>
    <property type="match status" value="1"/>
</dbReference>
<feature type="chain" id="PRO_5039713168" evidence="8">
    <location>
        <begin position="21"/>
        <end position="389"/>
    </location>
</feature>
<dbReference type="Gene3D" id="3.30.300.210">
    <property type="entry name" value="Nutrient germinant receptor protein C, domain 3"/>
    <property type="match status" value="1"/>
</dbReference>
<reference evidence="11 12" key="1">
    <citation type="submission" date="2016-11" db="EMBL/GenBank/DDBJ databases">
        <authorList>
            <person name="Jaros S."/>
            <person name="Januszkiewicz K."/>
            <person name="Wedrychowicz H."/>
        </authorList>
    </citation>
    <scope>NUCLEOTIDE SEQUENCE [LARGE SCALE GENOMIC DNA]</scope>
    <source>
        <strain evidence="11 12">DSM 21864</strain>
    </source>
</reference>
<keyword evidence="3" id="KW-0309">Germination</keyword>
<dbReference type="STRING" id="1121298.SAMN05444401_1156"/>
<evidence type="ECO:0000256" key="4">
    <source>
        <dbReference type="ARBA" id="ARBA00022729"/>
    </source>
</evidence>
<dbReference type="PANTHER" id="PTHR35789:SF1">
    <property type="entry name" value="SPORE GERMINATION PROTEIN B3"/>
    <property type="match status" value="1"/>
</dbReference>
<feature type="domain" description="Spore germination protein N-terminal" evidence="10">
    <location>
        <begin position="25"/>
        <end position="197"/>
    </location>
</feature>
<protein>
    <submittedName>
        <fullName evidence="11">Spore germination protein KC</fullName>
    </submittedName>
</protein>
<dbReference type="GO" id="GO:0009847">
    <property type="term" value="P:spore germination"/>
    <property type="evidence" value="ECO:0007669"/>
    <property type="project" value="InterPro"/>
</dbReference>
<keyword evidence="12" id="KW-1185">Reference proteome</keyword>
<dbReference type="Proteomes" id="UP000184080">
    <property type="component" value="Unassembled WGS sequence"/>
</dbReference>
<dbReference type="InterPro" id="IPR057336">
    <property type="entry name" value="GerAC_N"/>
</dbReference>
<keyword evidence="4 8" id="KW-0732">Signal</keyword>
<dbReference type="PROSITE" id="PS51257">
    <property type="entry name" value="PROKAR_LIPOPROTEIN"/>
    <property type="match status" value="1"/>
</dbReference>
<evidence type="ECO:0000256" key="8">
    <source>
        <dbReference type="SAM" id="SignalP"/>
    </source>
</evidence>
<evidence type="ECO:0000256" key="5">
    <source>
        <dbReference type="ARBA" id="ARBA00023136"/>
    </source>
</evidence>
<dbReference type="RefSeq" id="WP_073004494.1">
    <property type="nucleotide sequence ID" value="NZ_FQZO01000001.1"/>
</dbReference>
<evidence type="ECO:0000256" key="1">
    <source>
        <dbReference type="ARBA" id="ARBA00004635"/>
    </source>
</evidence>
<gene>
    <name evidence="11" type="ORF">SAMN05444401_1156</name>
</gene>
<dbReference type="AlphaFoldDB" id="A0A1M6CKZ8"/>
<feature type="signal peptide" evidence="8">
    <location>
        <begin position="1"/>
        <end position="20"/>
    </location>
</feature>
<evidence type="ECO:0000256" key="6">
    <source>
        <dbReference type="ARBA" id="ARBA00023139"/>
    </source>
</evidence>
<keyword evidence="5" id="KW-0472">Membrane</keyword>
<keyword evidence="7" id="KW-0449">Lipoprotein</keyword>
<comment type="similarity">
    <text evidence="2">Belongs to the GerABKC lipoprotein family.</text>
</comment>
<dbReference type="InterPro" id="IPR038501">
    <property type="entry name" value="Spore_GerAC_C_sf"/>
</dbReference>
<evidence type="ECO:0000259" key="10">
    <source>
        <dbReference type="Pfam" id="PF25198"/>
    </source>
</evidence>
<organism evidence="11 12">
    <name type="scientific">Clostridium amylolyticum</name>
    <dbReference type="NCBI Taxonomy" id="1121298"/>
    <lineage>
        <taxon>Bacteria</taxon>
        <taxon>Bacillati</taxon>
        <taxon>Bacillota</taxon>
        <taxon>Clostridia</taxon>
        <taxon>Eubacteriales</taxon>
        <taxon>Clostridiaceae</taxon>
        <taxon>Clostridium</taxon>
    </lineage>
</organism>
<evidence type="ECO:0000313" key="11">
    <source>
        <dbReference type="EMBL" id="SHI61639.1"/>
    </source>
</evidence>
<evidence type="ECO:0000256" key="3">
    <source>
        <dbReference type="ARBA" id="ARBA00022544"/>
    </source>
</evidence>
<dbReference type="PANTHER" id="PTHR35789">
    <property type="entry name" value="SPORE GERMINATION PROTEIN B3"/>
    <property type="match status" value="1"/>
</dbReference>
<evidence type="ECO:0000259" key="9">
    <source>
        <dbReference type="Pfam" id="PF05504"/>
    </source>
</evidence>
<proteinExistence type="inferred from homology"/>
<sequence length="389" mass="43687">MVKKKYIICIFLLLSLSLYGCWNNVDITKLGVSTAVGIDKAPEKKIRLSVQLVNPAAVRTSSSKQGKSSDMDPVSIFTYEDNSIFDCLRNMVGKLDKKIFYSTSRVIIISEDKARDGIGDIIDFLLRDHETNYQSDILISKNVSAEDILKVKSKTQSLPGNYIQSIIKSSKSRGKLKRTMLIDIAKDFSSKSKYLTIGAISKLEDNSALVEGTAVFNGDRLVGWLSPMETRGFLFATNKMKSTTIDLSNPMDKDELITIEIMRSKGKLKTLIVDNKPVLMVEIETEGNIGEQHGKGSITTKEVIEILENSLQDTIKKEVVNSINITQKQYKSDIFGFGDYLSKFHPKTWSKMEDKWNELYSSAEVQVVVDAKIRRSGLLKETILPKVRE</sequence>
<accession>A0A1M6CKZ8</accession>
<comment type="subcellular location">
    <subcellularLocation>
        <location evidence="1">Membrane</location>
        <topology evidence="1">Lipid-anchor</topology>
    </subcellularLocation>
</comment>
<dbReference type="InterPro" id="IPR008844">
    <property type="entry name" value="Spore_GerAC-like"/>
</dbReference>
<dbReference type="NCBIfam" id="TIGR02887">
    <property type="entry name" value="spore_ger_x_C"/>
    <property type="match status" value="1"/>
</dbReference>
<evidence type="ECO:0000256" key="7">
    <source>
        <dbReference type="ARBA" id="ARBA00023288"/>
    </source>
</evidence>
<evidence type="ECO:0000313" key="12">
    <source>
        <dbReference type="Proteomes" id="UP000184080"/>
    </source>
</evidence>
<dbReference type="EMBL" id="FQZO01000001">
    <property type="protein sequence ID" value="SHI61639.1"/>
    <property type="molecule type" value="Genomic_DNA"/>
</dbReference>
<dbReference type="Pfam" id="PF05504">
    <property type="entry name" value="Spore_GerAC"/>
    <property type="match status" value="1"/>
</dbReference>
<feature type="domain" description="Spore germination GerAC-like C-terminal" evidence="9">
    <location>
        <begin position="211"/>
        <end position="377"/>
    </location>
</feature>
<dbReference type="GO" id="GO:0016020">
    <property type="term" value="C:membrane"/>
    <property type="evidence" value="ECO:0007669"/>
    <property type="project" value="UniProtKB-SubCell"/>
</dbReference>
<dbReference type="InterPro" id="IPR046953">
    <property type="entry name" value="Spore_GerAC-like_C"/>
</dbReference>